<feature type="domain" description="B box-type" evidence="7">
    <location>
        <begin position="91"/>
        <end position="131"/>
    </location>
</feature>
<dbReference type="SUPFAM" id="SSF63829">
    <property type="entry name" value="Calcium-dependent phosphotriesterase"/>
    <property type="match status" value="1"/>
</dbReference>
<evidence type="ECO:0000313" key="9">
    <source>
        <dbReference type="Proteomes" id="UP001374579"/>
    </source>
</evidence>
<dbReference type="CDD" id="cd19756">
    <property type="entry name" value="Bbox2"/>
    <property type="match status" value="1"/>
</dbReference>
<dbReference type="SUPFAM" id="SSF57850">
    <property type="entry name" value="RING/U-box"/>
    <property type="match status" value="1"/>
</dbReference>
<comment type="caution">
    <text evidence="8">The sequence shown here is derived from an EMBL/GenBank/DDBJ whole genome shotgun (WGS) entry which is preliminary data.</text>
</comment>
<sequence length="599" mass="67007">MATRRGRISDVLSEREDRMTCKICLDIFRDPKLLPCSHSFCKSCLDDVITRHRGEHFPCPVCREKIRLPPGGATALKNNHYLDAADLERARDRSLCKDNHSKPLYYCTQCQIPVCLICRSTSHDDHKTEDLRGAVIRAKAQLTQDKARLHNSCTELKQCAATTRREQQTLQDEKTAMETAIHDRHAKLVALVNQIRDEQLSSLQEIYLDSKKGLASDLDCINKNLDEVHKLDVMVEEAVSSGSGCELLSVSKQILVGVGGERRLGELTSLKPRVICRPFLRCDVEHDVMKDYVRHFVGCVDLTWMELAGRWVTMVERFRCGEEEDIEVFSLSPLGNGQVYVSLAQHAASGKDSTLAKLDQKEKHGQQATTKCLEKSGSKSEKNQAGCADKSRDKDKMLAHVVSKLTAEDEKAGMLQSHTDRFITYDKSQKKTNFRLHNNMAGKAYVKKERVISEDPLKTKTTTEFIIQVGAHRALDVDSSEQLFVVVEEAQAPDGQRKVHLYRRGQQAAVATYSPPTARCRPSDVCFYKVAGQERLVVADEATDSLHVVSVQGGEMRFERYLAPGCPLLVQPTALNTDTQGRLWVACRGGGILTISPIA</sequence>
<keyword evidence="9" id="KW-1185">Reference proteome</keyword>
<feature type="compositionally biased region" description="Basic and acidic residues" evidence="5">
    <location>
        <begin position="372"/>
        <end position="382"/>
    </location>
</feature>
<reference evidence="8 9" key="1">
    <citation type="submission" date="2024-02" db="EMBL/GenBank/DDBJ databases">
        <title>Chromosome-scale genome assembly of the rough periwinkle Littorina saxatilis.</title>
        <authorList>
            <person name="De Jode A."/>
            <person name="Faria R."/>
            <person name="Formenti G."/>
            <person name="Sims Y."/>
            <person name="Smith T.P."/>
            <person name="Tracey A."/>
            <person name="Wood J.M.D."/>
            <person name="Zagrodzka Z.B."/>
            <person name="Johannesson K."/>
            <person name="Butlin R.K."/>
            <person name="Leder E.H."/>
        </authorList>
    </citation>
    <scope>NUCLEOTIDE SEQUENCE [LARGE SCALE GENOMIC DNA]</scope>
    <source>
        <strain evidence="8">Snail1</strain>
        <tissue evidence="8">Muscle</tissue>
    </source>
</reference>
<gene>
    <name evidence="8" type="ORF">V1264_021878</name>
</gene>
<dbReference type="SUPFAM" id="SSF57845">
    <property type="entry name" value="B-box zinc-binding domain"/>
    <property type="match status" value="1"/>
</dbReference>
<dbReference type="Pfam" id="PF13445">
    <property type="entry name" value="zf-RING_UBOX"/>
    <property type="match status" value="1"/>
</dbReference>
<dbReference type="Gene3D" id="3.30.40.10">
    <property type="entry name" value="Zinc/RING finger domain, C3HC4 (zinc finger)"/>
    <property type="match status" value="1"/>
</dbReference>
<dbReference type="PROSITE" id="PS50119">
    <property type="entry name" value="ZF_BBOX"/>
    <property type="match status" value="1"/>
</dbReference>
<dbReference type="Pfam" id="PF00643">
    <property type="entry name" value="zf-B_box"/>
    <property type="match status" value="1"/>
</dbReference>
<dbReference type="EMBL" id="JBAMIC010004070">
    <property type="protein sequence ID" value="KAK7087882.1"/>
    <property type="molecule type" value="Genomic_DNA"/>
</dbReference>
<evidence type="ECO:0000256" key="5">
    <source>
        <dbReference type="SAM" id="MobiDB-lite"/>
    </source>
</evidence>
<dbReference type="Proteomes" id="UP001374579">
    <property type="component" value="Unassembled WGS sequence"/>
</dbReference>
<dbReference type="InterPro" id="IPR017907">
    <property type="entry name" value="Znf_RING_CS"/>
</dbReference>
<keyword evidence="3" id="KW-0862">Zinc</keyword>
<dbReference type="PANTHER" id="PTHR25462">
    <property type="entry name" value="BONUS, ISOFORM C-RELATED"/>
    <property type="match status" value="1"/>
</dbReference>
<dbReference type="PANTHER" id="PTHR25462:SF296">
    <property type="entry name" value="MEIOTIC P26, ISOFORM F"/>
    <property type="match status" value="1"/>
</dbReference>
<proteinExistence type="predicted"/>
<dbReference type="InterPro" id="IPR001841">
    <property type="entry name" value="Znf_RING"/>
</dbReference>
<dbReference type="InterPro" id="IPR013083">
    <property type="entry name" value="Znf_RING/FYVE/PHD"/>
</dbReference>
<dbReference type="Gene3D" id="3.30.160.60">
    <property type="entry name" value="Classic Zinc Finger"/>
    <property type="match status" value="1"/>
</dbReference>
<evidence type="ECO:0000313" key="8">
    <source>
        <dbReference type="EMBL" id="KAK7087882.1"/>
    </source>
</evidence>
<keyword evidence="1" id="KW-0479">Metal-binding</keyword>
<evidence type="ECO:0000259" key="7">
    <source>
        <dbReference type="PROSITE" id="PS50119"/>
    </source>
</evidence>
<evidence type="ECO:0000256" key="1">
    <source>
        <dbReference type="ARBA" id="ARBA00022723"/>
    </source>
</evidence>
<dbReference type="InterPro" id="IPR047153">
    <property type="entry name" value="TRIM45/56/19-like"/>
</dbReference>
<accession>A0AAN9AJA5</accession>
<dbReference type="GO" id="GO:0008270">
    <property type="term" value="F:zinc ion binding"/>
    <property type="evidence" value="ECO:0007669"/>
    <property type="project" value="UniProtKB-KW"/>
</dbReference>
<evidence type="ECO:0000256" key="3">
    <source>
        <dbReference type="ARBA" id="ARBA00022833"/>
    </source>
</evidence>
<dbReference type="InterPro" id="IPR000315">
    <property type="entry name" value="Znf_B-box"/>
</dbReference>
<dbReference type="AlphaFoldDB" id="A0AAN9AJA5"/>
<evidence type="ECO:0000259" key="6">
    <source>
        <dbReference type="PROSITE" id="PS50089"/>
    </source>
</evidence>
<feature type="region of interest" description="Disordered" evidence="5">
    <location>
        <begin position="366"/>
        <end position="392"/>
    </location>
</feature>
<keyword evidence="2 4" id="KW-0863">Zinc-finger</keyword>
<feature type="domain" description="RING-type" evidence="6">
    <location>
        <begin position="21"/>
        <end position="63"/>
    </location>
</feature>
<dbReference type="InterPro" id="IPR027370">
    <property type="entry name" value="Znf-RING_euk"/>
</dbReference>
<evidence type="ECO:0000256" key="4">
    <source>
        <dbReference type="PROSITE-ProRule" id="PRU00024"/>
    </source>
</evidence>
<dbReference type="SMART" id="SM00184">
    <property type="entry name" value="RING"/>
    <property type="match status" value="1"/>
</dbReference>
<evidence type="ECO:0000256" key="2">
    <source>
        <dbReference type="ARBA" id="ARBA00022771"/>
    </source>
</evidence>
<dbReference type="PROSITE" id="PS00518">
    <property type="entry name" value="ZF_RING_1"/>
    <property type="match status" value="1"/>
</dbReference>
<name>A0AAN9AJA5_9CAEN</name>
<dbReference type="PROSITE" id="PS50089">
    <property type="entry name" value="ZF_RING_2"/>
    <property type="match status" value="1"/>
</dbReference>
<protein>
    <submittedName>
        <fullName evidence="8">Uncharacterized protein</fullName>
    </submittedName>
</protein>
<organism evidence="8 9">
    <name type="scientific">Littorina saxatilis</name>
    <dbReference type="NCBI Taxonomy" id="31220"/>
    <lineage>
        <taxon>Eukaryota</taxon>
        <taxon>Metazoa</taxon>
        <taxon>Spiralia</taxon>
        <taxon>Lophotrochozoa</taxon>
        <taxon>Mollusca</taxon>
        <taxon>Gastropoda</taxon>
        <taxon>Caenogastropoda</taxon>
        <taxon>Littorinimorpha</taxon>
        <taxon>Littorinoidea</taxon>
        <taxon>Littorinidae</taxon>
        <taxon>Littorina</taxon>
    </lineage>
</organism>